<evidence type="ECO:0000256" key="4">
    <source>
        <dbReference type="NCBIfam" id="TIGR00260"/>
    </source>
</evidence>
<proteinExistence type="inferred from homology"/>
<dbReference type="HOGENOM" id="CLU_015170_3_1_9"/>
<dbReference type="InterPro" id="IPR036052">
    <property type="entry name" value="TrpB-like_PALP_sf"/>
</dbReference>
<evidence type="ECO:0000256" key="3">
    <source>
        <dbReference type="ARBA" id="ARBA00022898"/>
    </source>
</evidence>
<dbReference type="Pfam" id="PF00291">
    <property type="entry name" value="PALP"/>
    <property type="match status" value="1"/>
</dbReference>
<dbReference type="InterPro" id="IPR001926">
    <property type="entry name" value="TrpB-like_PALP"/>
</dbReference>
<dbReference type="InterPro" id="IPR037158">
    <property type="entry name" value="Thr_synth_N_sf"/>
</dbReference>
<dbReference type="RefSeq" id="WP_008860109.1">
    <property type="nucleotide sequence ID" value="NZ_JH591188.1"/>
</dbReference>
<comment type="caution">
    <text evidence="8">The sequence shown here is derived from an EMBL/GenBank/DDBJ whole genome shotgun (WGS) entry which is preliminary data.</text>
</comment>
<protein>
    <recommendedName>
        <fullName evidence="4">Threonine synthase</fullName>
        <ecNumber evidence="4">4.2.3.1</ecNumber>
    </recommendedName>
</protein>
<dbReference type="GO" id="GO:0004795">
    <property type="term" value="F:threonine synthase activity"/>
    <property type="evidence" value="ECO:0007669"/>
    <property type="project" value="UniProtKB-UniRule"/>
</dbReference>
<accession>H1D1X7</accession>
<dbReference type="SUPFAM" id="SSF53686">
    <property type="entry name" value="Tryptophan synthase beta subunit-like PLP-dependent enzymes"/>
    <property type="match status" value="1"/>
</dbReference>
<dbReference type="OrthoDB" id="9763107at2"/>
<dbReference type="Gene3D" id="3.90.1380.10">
    <property type="entry name" value="Threonine synthase, N-terminal domain"/>
    <property type="match status" value="1"/>
</dbReference>
<dbReference type="PATRIC" id="fig|742743.3.peg.1648"/>
<evidence type="ECO:0000256" key="5">
    <source>
        <dbReference type="PIRSR" id="PIRSR604450-51"/>
    </source>
</evidence>
<dbReference type="GO" id="GO:0005737">
    <property type="term" value="C:cytoplasm"/>
    <property type="evidence" value="ECO:0007669"/>
    <property type="project" value="TreeGrafter"/>
</dbReference>
<dbReference type="eggNOG" id="COG0498">
    <property type="taxonomic scope" value="Bacteria"/>
</dbReference>
<dbReference type="EC" id="4.2.3.1" evidence="4"/>
<dbReference type="NCBIfam" id="TIGR00260">
    <property type="entry name" value="thrC"/>
    <property type="match status" value="1"/>
</dbReference>
<dbReference type="Proteomes" id="UP000003277">
    <property type="component" value="Unassembled WGS sequence"/>
</dbReference>
<dbReference type="AlphaFoldDB" id="H1D1X7"/>
<dbReference type="CDD" id="cd01560">
    <property type="entry name" value="Thr-synth_2"/>
    <property type="match status" value="1"/>
</dbReference>
<feature type="domain" description="Tryptophan synthase beta chain-like PALP" evidence="6">
    <location>
        <begin position="100"/>
        <end position="423"/>
    </location>
</feature>
<evidence type="ECO:0000256" key="2">
    <source>
        <dbReference type="ARBA" id="ARBA00005517"/>
    </source>
</evidence>
<dbReference type="InterPro" id="IPR029144">
    <property type="entry name" value="Thr_synth_N"/>
</dbReference>
<dbReference type="EMBL" id="ADLT01000052">
    <property type="protein sequence ID" value="EHO62490.1"/>
    <property type="molecule type" value="Genomic_DNA"/>
</dbReference>
<dbReference type="Gene3D" id="3.40.50.1100">
    <property type="match status" value="2"/>
</dbReference>
<sequence>MKYRSTRSNETVTAEEALVKGLADDGGLYVPEFLPVPFLHADELKDMTYEELAAFVLSHFLTDIPEEELKKLTHSAYTGTFETKDIVPVKPLSQAFSMAEMFHGRTCAFKDLALSLFPYLLVYAKKEEKDDQEILILTATSGDTGKAALEGFRDVPGVHIMVFYPSHGVSPLQKDQMQKQLGSNVKVVGIEGNFDDAQGTLKQVFGSSLRKEEAEKGVLFSSANSINIGRLLPQVVYYVWIWLKLLKNGSIGEHESFNVVVPTGNFGNILAAWLAKQVGAPIGRLICASNENKVLADFFETGVYDINRPFYMTEAPSMDILISSNFERFLYYLTGSAEQVRESMDRLKKEGKYEVSKEAFAKADMEMMGGWASPEDMAHAMSEVYENYNYLMDPHTAVAYAVYDHLRREGEIPRHSHTVIISTAHPYKFPGVVAKALGLKETESPYDTLREITDKTGIPVPKQLGELENRPKRFTETVDRKDMADTIRSYADEICGSSH</sequence>
<evidence type="ECO:0000259" key="7">
    <source>
        <dbReference type="Pfam" id="PF14821"/>
    </source>
</evidence>
<feature type="domain" description="Threonine synthase N-terminal" evidence="7">
    <location>
        <begin position="2"/>
        <end position="77"/>
    </location>
</feature>
<feature type="modified residue" description="N6-(pyridoxal phosphate)lysine" evidence="5">
    <location>
        <position position="110"/>
    </location>
</feature>
<comment type="cofactor">
    <cofactor evidence="1 5">
        <name>pyridoxal 5'-phosphate</name>
        <dbReference type="ChEBI" id="CHEBI:597326"/>
    </cofactor>
</comment>
<dbReference type="PANTHER" id="PTHR43515:SF1">
    <property type="entry name" value="THREONINE SYNTHASE-LIKE 1"/>
    <property type="match status" value="1"/>
</dbReference>
<evidence type="ECO:0000256" key="1">
    <source>
        <dbReference type="ARBA" id="ARBA00001933"/>
    </source>
</evidence>
<dbReference type="PANTHER" id="PTHR43515">
    <property type="entry name" value="THREONINE SYNTHASE-LIKE 1"/>
    <property type="match status" value="1"/>
</dbReference>
<dbReference type="InterPro" id="IPR004450">
    <property type="entry name" value="Thr_synthase-like"/>
</dbReference>
<dbReference type="GO" id="GO:0009088">
    <property type="term" value="P:threonine biosynthetic process"/>
    <property type="evidence" value="ECO:0007669"/>
    <property type="project" value="UniProtKB-UniRule"/>
</dbReference>
<dbReference type="STRING" id="742743.HMPREF9453_01615"/>
<keyword evidence="3 5" id="KW-0663">Pyridoxal phosphate</keyword>
<evidence type="ECO:0000313" key="8">
    <source>
        <dbReference type="EMBL" id="EHO62490.1"/>
    </source>
</evidence>
<organism evidence="8 9">
    <name type="scientific">Dialister succinatiphilus YIT 11850</name>
    <dbReference type="NCBI Taxonomy" id="742743"/>
    <lineage>
        <taxon>Bacteria</taxon>
        <taxon>Bacillati</taxon>
        <taxon>Bacillota</taxon>
        <taxon>Negativicutes</taxon>
        <taxon>Veillonellales</taxon>
        <taxon>Veillonellaceae</taxon>
        <taxon>Dialister</taxon>
    </lineage>
</organism>
<comment type="similarity">
    <text evidence="2">Belongs to the threonine synthase family.</text>
</comment>
<evidence type="ECO:0000313" key="9">
    <source>
        <dbReference type="Proteomes" id="UP000003277"/>
    </source>
</evidence>
<reference evidence="8 9" key="1">
    <citation type="submission" date="2011-11" db="EMBL/GenBank/DDBJ databases">
        <title>The Genome Sequence of Dialister succinatiphilus YIT 11850.</title>
        <authorList>
            <consortium name="The Broad Institute Genome Sequencing Platform"/>
            <person name="Earl A."/>
            <person name="Ward D."/>
            <person name="Feldgarden M."/>
            <person name="Gevers D."/>
            <person name="Morotomi M."/>
            <person name="Young S.K."/>
            <person name="Zeng Q."/>
            <person name="Gargeya S."/>
            <person name="Fitzgerald M."/>
            <person name="Haas B."/>
            <person name="Abouelleil A."/>
            <person name="Alvarado L."/>
            <person name="Arachchi H.M."/>
            <person name="Berlin A."/>
            <person name="Brown A."/>
            <person name="Chapman S.B."/>
            <person name="Dunbar C."/>
            <person name="Gearin G."/>
            <person name="Goldberg J."/>
            <person name="Griggs A."/>
            <person name="Gujja S."/>
            <person name="Heiman D."/>
            <person name="Howarth C."/>
            <person name="Lui A."/>
            <person name="MacDonald P.J.P."/>
            <person name="Montmayeur A."/>
            <person name="Murphy C."/>
            <person name="Neiman D."/>
            <person name="Pearson M."/>
            <person name="Priest M."/>
            <person name="Roberts A."/>
            <person name="Saif S."/>
            <person name="Shea T."/>
            <person name="Sisk P."/>
            <person name="Stolte C."/>
            <person name="Sykes S."/>
            <person name="Wortman J."/>
            <person name="Nusbaum C."/>
            <person name="Birren B."/>
        </authorList>
    </citation>
    <scope>NUCLEOTIDE SEQUENCE [LARGE SCALE GENOMIC DNA]</scope>
    <source>
        <strain evidence="8 9">YIT 11850</strain>
    </source>
</reference>
<evidence type="ECO:0000259" key="6">
    <source>
        <dbReference type="Pfam" id="PF00291"/>
    </source>
</evidence>
<keyword evidence="9" id="KW-1185">Reference proteome</keyword>
<dbReference type="Pfam" id="PF14821">
    <property type="entry name" value="Thr_synth_N"/>
    <property type="match status" value="1"/>
</dbReference>
<gene>
    <name evidence="8" type="ORF">HMPREF9453_01615</name>
</gene>
<name>H1D1X7_9FIRM</name>